<dbReference type="SUPFAM" id="SSF56672">
    <property type="entry name" value="DNA/RNA polymerases"/>
    <property type="match status" value="1"/>
</dbReference>
<dbReference type="GO" id="GO:0009314">
    <property type="term" value="P:response to radiation"/>
    <property type="evidence" value="ECO:0007669"/>
    <property type="project" value="TreeGrafter"/>
</dbReference>
<reference evidence="13 14" key="1">
    <citation type="journal article" date="2018" name="Mol. Biol. Evol.">
        <title>Broad Genomic Sampling Reveals a Smut Pathogenic Ancestry of the Fungal Clade Ustilaginomycotina.</title>
        <authorList>
            <person name="Kijpornyongpan T."/>
            <person name="Mondo S.J."/>
            <person name="Barry K."/>
            <person name="Sandor L."/>
            <person name="Lee J."/>
            <person name="Lipzen A."/>
            <person name="Pangilinan J."/>
            <person name="LaButti K."/>
            <person name="Hainaut M."/>
            <person name="Henrissat B."/>
            <person name="Grigoriev I.V."/>
            <person name="Spatafora J.W."/>
            <person name="Aime M.C."/>
        </authorList>
    </citation>
    <scope>NUCLEOTIDE SEQUENCE [LARGE SCALE GENOMIC DNA]</scope>
    <source>
        <strain evidence="13 14">MCA 3645</strain>
    </source>
</reference>
<dbReference type="Pfam" id="PF21704">
    <property type="entry name" value="POLH-Rev1_HhH"/>
    <property type="match status" value="1"/>
</dbReference>
<dbReference type="Pfam" id="PF00817">
    <property type="entry name" value="IMS"/>
    <property type="match status" value="1"/>
</dbReference>
<dbReference type="InParanoid" id="A0A317XZZ8"/>
<evidence type="ECO:0000259" key="11">
    <source>
        <dbReference type="PROSITE" id="PS50173"/>
    </source>
</evidence>
<evidence type="ECO:0000256" key="3">
    <source>
        <dbReference type="ARBA" id="ARBA00022723"/>
    </source>
</evidence>
<dbReference type="GO" id="GO:0006281">
    <property type="term" value="P:DNA repair"/>
    <property type="evidence" value="ECO:0007669"/>
    <property type="project" value="UniProtKB-KW"/>
</dbReference>
<feature type="region of interest" description="Disordered" evidence="10">
    <location>
        <begin position="650"/>
        <end position="788"/>
    </location>
</feature>
<dbReference type="InterPro" id="IPR043502">
    <property type="entry name" value="DNA/RNA_pol_sf"/>
</dbReference>
<proteinExistence type="predicted"/>
<dbReference type="InterPro" id="IPR043128">
    <property type="entry name" value="Rev_trsase/Diguanyl_cyclase"/>
</dbReference>
<keyword evidence="14" id="KW-1185">Reference proteome</keyword>
<evidence type="ECO:0000256" key="5">
    <source>
        <dbReference type="ARBA" id="ARBA00022771"/>
    </source>
</evidence>
<organism evidence="13 14">
    <name type="scientific">Testicularia cyperi</name>
    <dbReference type="NCBI Taxonomy" id="1882483"/>
    <lineage>
        <taxon>Eukaryota</taxon>
        <taxon>Fungi</taxon>
        <taxon>Dikarya</taxon>
        <taxon>Basidiomycota</taxon>
        <taxon>Ustilaginomycotina</taxon>
        <taxon>Ustilaginomycetes</taxon>
        <taxon>Ustilaginales</taxon>
        <taxon>Anthracoideaceae</taxon>
        <taxon>Testicularia</taxon>
    </lineage>
</organism>
<name>A0A317XZZ8_9BASI</name>
<dbReference type="InterPro" id="IPR017961">
    <property type="entry name" value="DNA_pol_Y-fam_little_finger"/>
</dbReference>
<evidence type="ECO:0000256" key="4">
    <source>
        <dbReference type="ARBA" id="ARBA00022763"/>
    </source>
</evidence>
<gene>
    <name evidence="13" type="ORF">BCV70DRAFT_197193</name>
</gene>
<keyword evidence="3" id="KW-0479">Metal-binding</keyword>
<dbReference type="GO" id="GO:0005634">
    <property type="term" value="C:nucleus"/>
    <property type="evidence" value="ECO:0007669"/>
    <property type="project" value="UniProtKB-SubCell"/>
</dbReference>
<dbReference type="OrthoDB" id="5723at2759"/>
<keyword evidence="8" id="KW-0539">Nucleus</keyword>
<keyword evidence="7" id="KW-0234">DNA repair</keyword>
<dbReference type="InterPro" id="IPR041298">
    <property type="entry name" value="UBZ3"/>
</dbReference>
<dbReference type="InterPro" id="IPR001126">
    <property type="entry name" value="UmuC"/>
</dbReference>
<evidence type="ECO:0000256" key="9">
    <source>
        <dbReference type="ARBA" id="ARBA00044975"/>
    </source>
</evidence>
<dbReference type="GO" id="GO:0035861">
    <property type="term" value="C:site of double-strand break"/>
    <property type="evidence" value="ECO:0007669"/>
    <property type="project" value="TreeGrafter"/>
</dbReference>
<dbReference type="PIRSF" id="PIRSF036603">
    <property type="entry name" value="DPol_eta"/>
    <property type="match status" value="1"/>
</dbReference>
<dbReference type="FunFam" id="3.40.1170.60:FF:000008">
    <property type="entry name" value="DNA polymerase eta subunit"/>
    <property type="match status" value="1"/>
</dbReference>
<feature type="compositionally biased region" description="Polar residues" evidence="10">
    <location>
        <begin position="316"/>
        <end position="327"/>
    </location>
</feature>
<dbReference type="PANTHER" id="PTHR45873">
    <property type="entry name" value="DNA POLYMERASE ETA"/>
    <property type="match status" value="1"/>
</dbReference>
<feature type="region of interest" description="Disordered" evidence="10">
    <location>
        <begin position="22"/>
        <end position="53"/>
    </location>
</feature>
<evidence type="ECO:0000256" key="7">
    <source>
        <dbReference type="ARBA" id="ARBA00023204"/>
    </source>
</evidence>
<evidence type="ECO:0000256" key="10">
    <source>
        <dbReference type="SAM" id="MobiDB-lite"/>
    </source>
</evidence>
<dbReference type="InterPro" id="IPR052230">
    <property type="entry name" value="DNA_polymerase_eta"/>
</dbReference>
<feature type="domain" description="UBZ3-type" evidence="12">
    <location>
        <begin position="785"/>
        <end position="833"/>
    </location>
</feature>
<dbReference type="EMBL" id="KZ819188">
    <property type="protein sequence ID" value="PWZ02949.1"/>
    <property type="molecule type" value="Genomic_DNA"/>
</dbReference>
<dbReference type="GO" id="GO:0007064">
    <property type="term" value="P:mitotic sister chromatid cohesion"/>
    <property type="evidence" value="ECO:0007669"/>
    <property type="project" value="UniProtKB-ARBA"/>
</dbReference>
<dbReference type="Pfam" id="PF11799">
    <property type="entry name" value="IMS_C"/>
    <property type="match status" value="1"/>
</dbReference>
<feature type="compositionally biased region" description="Basic and acidic residues" evidence="10">
    <location>
        <begin position="867"/>
        <end position="877"/>
    </location>
</feature>
<feature type="compositionally biased region" description="Low complexity" evidence="10">
    <location>
        <begin position="839"/>
        <end position="855"/>
    </location>
</feature>
<dbReference type="AlphaFoldDB" id="A0A317XZZ8"/>
<dbReference type="GO" id="GO:0005657">
    <property type="term" value="C:replication fork"/>
    <property type="evidence" value="ECO:0007669"/>
    <property type="project" value="UniProtKB-ARBA"/>
</dbReference>
<dbReference type="Gene3D" id="3.40.1170.60">
    <property type="match status" value="1"/>
</dbReference>
<dbReference type="GO" id="GO:0070987">
    <property type="term" value="P:error-free translesion synthesis"/>
    <property type="evidence" value="ECO:0007669"/>
    <property type="project" value="UniProtKB-ARBA"/>
</dbReference>
<keyword evidence="6" id="KW-0862">Zinc</keyword>
<dbReference type="GO" id="GO:0003684">
    <property type="term" value="F:damaged DNA binding"/>
    <property type="evidence" value="ECO:0007669"/>
    <property type="project" value="InterPro"/>
</dbReference>
<dbReference type="Gene3D" id="3.30.1490.100">
    <property type="entry name" value="DNA polymerase, Y-family, little finger domain"/>
    <property type="match status" value="1"/>
</dbReference>
<dbReference type="Gene3D" id="1.10.150.20">
    <property type="entry name" value="5' to 3' exonuclease, C-terminal subdomain"/>
    <property type="match status" value="1"/>
</dbReference>
<dbReference type="FunFam" id="1.10.150.20:FF:000014">
    <property type="entry name" value="Polymerase (DNA directed), eta"/>
    <property type="match status" value="1"/>
</dbReference>
<evidence type="ECO:0000256" key="8">
    <source>
        <dbReference type="ARBA" id="ARBA00023242"/>
    </source>
</evidence>
<evidence type="ECO:0000313" key="13">
    <source>
        <dbReference type="EMBL" id="PWZ02949.1"/>
    </source>
</evidence>
<dbReference type="InterPro" id="IPR036775">
    <property type="entry name" value="DNA_pol_Y-fam_lit_finger_sf"/>
</dbReference>
<evidence type="ECO:0000313" key="14">
    <source>
        <dbReference type="Proteomes" id="UP000246740"/>
    </source>
</evidence>
<dbReference type="STRING" id="1882483.A0A317XZZ8"/>
<keyword evidence="4" id="KW-0227">DNA damage</keyword>
<dbReference type="Proteomes" id="UP000246740">
    <property type="component" value="Unassembled WGS sequence"/>
</dbReference>
<evidence type="ECO:0000256" key="2">
    <source>
        <dbReference type="ARBA" id="ARBA00022679"/>
    </source>
</evidence>
<comment type="subcellular location">
    <subcellularLocation>
        <location evidence="1">Nucleus</location>
    </subcellularLocation>
</comment>
<dbReference type="GO" id="GO:0008270">
    <property type="term" value="F:zinc ion binding"/>
    <property type="evidence" value="ECO:0007669"/>
    <property type="project" value="UniProtKB-KW"/>
</dbReference>
<protein>
    <recommendedName>
        <fullName evidence="9">DNA polymerase eta</fullName>
    </recommendedName>
</protein>
<feature type="compositionally biased region" description="Polar residues" evidence="10">
    <location>
        <begin position="656"/>
        <end position="672"/>
    </location>
</feature>
<accession>A0A317XZZ8</accession>
<dbReference type="PANTHER" id="PTHR45873:SF1">
    <property type="entry name" value="DNA POLYMERASE ETA"/>
    <property type="match status" value="1"/>
</dbReference>
<feature type="domain" description="UmuC" evidence="11">
    <location>
        <begin position="92"/>
        <end position="457"/>
    </location>
</feature>
<dbReference type="PROSITE" id="PS50173">
    <property type="entry name" value="UMUC"/>
    <property type="match status" value="1"/>
</dbReference>
<feature type="compositionally biased region" description="Acidic residues" evidence="10">
    <location>
        <begin position="774"/>
        <end position="784"/>
    </location>
</feature>
<feature type="compositionally biased region" description="Polar residues" evidence="10">
    <location>
        <begin position="694"/>
        <end position="712"/>
    </location>
</feature>
<feature type="region of interest" description="Disordered" evidence="10">
    <location>
        <begin position="836"/>
        <end position="877"/>
    </location>
</feature>
<dbReference type="PROSITE" id="PS51907">
    <property type="entry name" value="ZF_UBZ3"/>
    <property type="match status" value="1"/>
</dbReference>
<sequence length="877" mass="94470">MASPKKAAQRYSASLAAGLEVESSNSDAAHAHNLFERPPSLLPPEPTERPVPSHTNLETAVHASGPPPWPTITYKHVLSAGTLNPTNPLRVIAHCDVDAAYAQFEASRLGLDATVVPIAVQQWQGLIAVNYPARDAGVSRFESIPDALKKCPDLHLVHVATYAHGSNQAEYHVDPKPETHKVSLDPYRRESNKILSIFKSTCPAGAVEKASIDESYFDLTIEVRKLMIERFPYLKDVPPDDPTRGTKGMDAPLPPPPRLGLQQWKQLGYVVPKSGDVGKATGIGRPEKAVAKGALLVDAPIGAGWVSPMPPATTRGADSTTNGNVKSGEQAAGTDGKTAEGAIGPSSSWSSEDRLTDPTSSQQAELDEEAALWDRIEYGETTWTDVALALGAELMNRVRQNVIDELGYTTSAGIASNKTLSKLCSSWRKPNGQTIMRPCSVPNFFSSLPFQKIRFLGGKLGTAIGQEWSSATVADLWSVTLDEMQAKFGEEARWVYNVLRGIDHSEVRERVNNQTMLASKSVRPAITRAEEAMHWLTILATELAIRLKEARVQRHNLWPKTLVLRYIRAGSVPRSRQTAFPFTNPNSQDELAAVILKKGERLWKESVGDALGPQGAGSVDGGKVLTIALGFSGLEEGEVGQRGIEGFLGSMAARPSGTSTTCRPSSAQTASSPVDEPTTPVKKRKRSRLDELFEQTQRRNALNASDSGSDTPTDAKAGPSTAADSATVEEPMAGPGDRTNELESNGFLDSLEPGTSASKAAALGGVTVATDPPKEEEEEGEEKEDGMPTWQCAQCGEVLRPPLSAAAFERPYLLEKLKEEHQDWHFAVTLSQAVDDHATSSQATRPSSSASSSGVVRKKKKPVPPKGLEKFFGKKPS</sequence>
<evidence type="ECO:0000256" key="6">
    <source>
        <dbReference type="ARBA" id="ARBA00022833"/>
    </source>
</evidence>
<dbReference type="Gene3D" id="3.30.70.270">
    <property type="match status" value="1"/>
</dbReference>
<keyword evidence="2" id="KW-0808">Transferase</keyword>
<feature type="region of interest" description="Disordered" evidence="10">
    <location>
        <begin position="307"/>
        <end position="366"/>
    </location>
</feature>
<evidence type="ECO:0000256" key="1">
    <source>
        <dbReference type="ARBA" id="ARBA00004123"/>
    </source>
</evidence>
<evidence type="ECO:0000259" key="12">
    <source>
        <dbReference type="PROSITE" id="PS51907"/>
    </source>
</evidence>
<dbReference type="GO" id="GO:0003887">
    <property type="term" value="F:DNA-directed DNA polymerase activity"/>
    <property type="evidence" value="ECO:0007669"/>
    <property type="project" value="TreeGrafter"/>
</dbReference>
<dbReference type="SUPFAM" id="SSF100879">
    <property type="entry name" value="Lesion bypass DNA polymerase (Y-family), little finger domain"/>
    <property type="match status" value="1"/>
</dbReference>
<keyword evidence="5" id="KW-0863">Zinc-finger</keyword>
<dbReference type="GO" id="GO:0042276">
    <property type="term" value="P:error-prone translesion synthesis"/>
    <property type="evidence" value="ECO:0007669"/>
    <property type="project" value="TreeGrafter"/>
</dbReference>
<dbReference type="FunCoup" id="A0A317XZZ8">
    <property type="interactions" value="188"/>
</dbReference>